<evidence type="ECO:0008006" key="4">
    <source>
        <dbReference type="Google" id="ProtNLM"/>
    </source>
</evidence>
<dbReference type="AlphaFoldDB" id="A0A554VKR7"/>
<protein>
    <recommendedName>
        <fullName evidence="4">Metal-dependent hydrolase</fullName>
    </recommendedName>
</protein>
<keyword evidence="1" id="KW-1133">Transmembrane helix</keyword>
<reference evidence="2 3" key="1">
    <citation type="submission" date="2019-07" db="EMBL/GenBank/DDBJ databases">
        <title>The draft genome sequence of Aquimarina algiphila M91.</title>
        <authorList>
            <person name="Meng X."/>
        </authorList>
    </citation>
    <scope>NUCLEOTIDE SEQUENCE [LARGE SCALE GENOMIC DNA]</scope>
    <source>
        <strain evidence="2 3">M91</strain>
    </source>
</reference>
<dbReference type="InterPro" id="IPR046125">
    <property type="entry name" value="DUF6122"/>
</dbReference>
<evidence type="ECO:0000313" key="2">
    <source>
        <dbReference type="EMBL" id="TSE08636.1"/>
    </source>
</evidence>
<dbReference type="Pfam" id="PF19617">
    <property type="entry name" value="DUF6122"/>
    <property type="match status" value="1"/>
</dbReference>
<dbReference type="Proteomes" id="UP000318833">
    <property type="component" value="Unassembled WGS sequence"/>
</dbReference>
<evidence type="ECO:0000256" key="1">
    <source>
        <dbReference type="SAM" id="Phobius"/>
    </source>
</evidence>
<feature type="transmembrane region" description="Helical" evidence="1">
    <location>
        <begin position="6"/>
        <end position="23"/>
    </location>
</feature>
<keyword evidence="3" id="KW-1185">Reference proteome</keyword>
<dbReference type="RefSeq" id="WP_143916586.1">
    <property type="nucleotide sequence ID" value="NZ_CANMIK010000021.1"/>
</dbReference>
<keyword evidence="1" id="KW-0812">Transmembrane</keyword>
<dbReference type="EMBL" id="VLNR01000021">
    <property type="protein sequence ID" value="TSE08636.1"/>
    <property type="molecule type" value="Genomic_DNA"/>
</dbReference>
<gene>
    <name evidence="2" type="ORF">FOF46_11830</name>
</gene>
<sequence length="102" mass="12059">MIQSILHYSFHFIIPLIIALLFFPKQWKKVYLIFLGSMLIDLDHLLANPIFDPNRCSVGFHPLHSYYAIAVYCISLFFTRTRIIGLALIWHIITDQLDCWMM</sequence>
<keyword evidence="1" id="KW-0472">Membrane</keyword>
<organism evidence="2 3">
    <name type="scientific">Aquimarina algiphila</name>
    <dbReference type="NCBI Taxonomy" id="2047982"/>
    <lineage>
        <taxon>Bacteria</taxon>
        <taxon>Pseudomonadati</taxon>
        <taxon>Bacteroidota</taxon>
        <taxon>Flavobacteriia</taxon>
        <taxon>Flavobacteriales</taxon>
        <taxon>Flavobacteriaceae</taxon>
        <taxon>Aquimarina</taxon>
    </lineage>
</organism>
<dbReference type="OrthoDB" id="289051at2"/>
<feature type="transmembrane region" description="Helical" evidence="1">
    <location>
        <begin position="30"/>
        <end position="47"/>
    </location>
</feature>
<accession>A0A554VKR7</accession>
<name>A0A554VKR7_9FLAO</name>
<evidence type="ECO:0000313" key="3">
    <source>
        <dbReference type="Proteomes" id="UP000318833"/>
    </source>
</evidence>
<proteinExistence type="predicted"/>
<comment type="caution">
    <text evidence="2">The sequence shown here is derived from an EMBL/GenBank/DDBJ whole genome shotgun (WGS) entry which is preliminary data.</text>
</comment>
<feature type="transmembrane region" description="Helical" evidence="1">
    <location>
        <begin position="67"/>
        <end position="93"/>
    </location>
</feature>